<dbReference type="Gene3D" id="3.40.30.10">
    <property type="entry name" value="Glutaredoxin"/>
    <property type="match status" value="1"/>
</dbReference>
<dbReference type="Proteomes" id="UP000249557">
    <property type="component" value="Unassembled WGS sequence"/>
</dbReference>
<sequence length="287" mass="31107">MRFFLLAAALLTLAAPSFAQTSLPALPESLQALADRGAQMRYLGTQHGMDGWIAIYQGQEQYYYVTPDKKAFVTGLMFGNEGEPITVDQVRELQAQGGPLLDLLAEGEAPSATPPAAPESVSSALNTKTPAERMFTDVQSANTLRLGKANAPVVYSFIDPQCPHCHKFINELKKDYLDKGLVQVRLIPVGFIEGSLPQAAFLLAAPDGEQRFYKHLAGDKDAIPAKSDISTQSIQKNMAVMQAWKFNVTPLTVYRSRTGEVKIIRGAVKDIPGMIADLPSASTPAVQ</sequence>
<comment type="caution">
    <text evidence="3">The sequence shown here is derived from an EMBL/GenBank/DDBJ whole genome shotgun (WGS) entry which is preliminary data.</text>
</comment>
<name>A0A2W5A3J9_9BACT</name>
<protein>
    <submittedName>
        <fullName evidence="3">Thiol:disulfide interchange protein DsbG</fullName>
    </submittedName>
</protein>
<dbReference type="InterPro" id="IPR036249">
    <property type="entry name" value="Thioredoxin-like_sf"/>
</dbReference>
<evidence type="ECO:0000256" key="1">
    <source>
        <dbReference type="SAM" id="SignalP"/>
    </source>
</evidence>
<gene>
    <name evidence="3" type="ORF">DI626_03135</name>
</gene>
<reference evidence="3 4" key="1">
    <citation type="submission" date="2017-08" db="EMBL/GenBank/DDBJ databases">
        <title>Infants hospitalized years apart are colonized by the same room-sourced microbial strains.</title>
        <authorList>
            <person name="Brooks B."/>
            <person name="Olm M.R."/>
            <person name="Firek B.A."/>
            <person name="Baker R."/>
            <person name="Thomas B.C."/>
            <person name="Morowitz M.J."/>
            <person name="Banfield J.F."/>
        </authorList>
    </citation>
    <scope>NUCLEOTIDE SEQUENCE [LARGE SCALE GENOMIC DNA]</scope>
    <source>
        <strain evidence="3">S2_018_000_R2_104</strain>
    </source>
</reference>
<dbReference type="SUPFAM" id="SSF54423">
    <property type="entry name" value="DsbC/DsbG N-terminal domain-like"/>
    <property type="match status" value="1"/>
</dbReference>
<dbReference type="InterPro" id="IPR051470">
    <property type="entry name" value="Thiol:disulfide_interchange"/>
</dbReference>
<dbReference type="PANTHER" id="PTHR35272">
    <property type="entry name" value="THIOL:DISULFIDE INTERCHANGE PROTEIN DSBC-RELATED"/>
    <property type="match status" value="1"/>
</dbReference>
<dbReference type="AlphaFoldDB" id="A0A2W5A3J9"/>
<dbReference type="SUPFAM" id="SSF52833">
    <property type="entry name" value="Thioredoxin-like"/>
    <property type="match status" value="1"/>
</dbReference>
<evidence type="ECO:0000313" key="3">
    <source>
        <dbReference type="EMBL" id="PZO87812.1"/>
    </source>
</evidence>
<evidence type="ECO:0000259" key="2">
    <source>
        <dbReference type="Pfam" id="PF13462"/>
    </source>
</evidence>
<dbReference type="InterPro" id="IPR012336">
    <property type="entry name" value="Thioredoxin-like_fold"/>
</dbReference>
<proteinExistence type="predicted"/>
<dbReference type="Pfam" id="PF13462">
    <property type="entry name" value="Thioredoxin_4"/>
    <property type="match status" value="1"/>
</dbReference>
<dbReference type="Gene3D" id="3.10.450.70">
    <property type="entry name" value="Disulphide bond isomerase, DsbC/G, N-terminal"/>
    <property type="match status" value="1"/>
</dbReference>
<feature type="chain" id="PRO_5015910848" evidence="1">
    <location>
        <begin position="20"/>
        <end position="287"/>
    </location>
</feature>
<accession>A0A2W5A3J9</accession>
<feature type="domain" description="Thioredoxin-like fold" evidence="2">
    <location>
        <begin position="142"/>
        <end position="239"/>
    </location>
</feature>
<dbReference type="InterPro" id="IPR009094">
    <property type="entry name" value="DiS-bond_isomerase_DsbC/G_N_sf"/>
</dbReference>
<organism evidence="3 4">
    <name type="scientific">Micavibrio aeruginosavorus</name>
    <dbReference type="NCBI Taxonomy" id="349221"/>
    <lineage>
        <taxon>Bacteria</taxon>
        <taxon>Pseudomonadati</taxon>
        <taxon>Bdellovibrionota</taxon>
        <taxon>Bdellovibrionia</taxon>
        <taxon>Bdellovibrionales</taxon>
        <taxon>Pseudobdellovibrionaceae</taxon>
        <taxon>Micavibrio</taxon>
    </lineage>
</organism>
<dbReference type="GO" id="GO:0042597">
    <property type="term" value="C:periplasmic space"/>
    <property type="evidence" value="ECO:0007669"/>
    <property type="project" value="InterPro"/>
</dbReference>
<keyword evidence="1" id="KW-0732">Signal</keyword>
<evidence type="ECO:0000313" key="4">
    <source>
        <dbReference type="Proteomes" id="UP000249557"/>
    </source>
</evidence>
<feature type="signal peptide" evidence="1">
    <location>
        <begin position="1"/>
        <end position="19"/>
    </location>
</feature>
<dbReference type="PANTHER" id="PTHR35272:SF3">
    <property type="entry name" value="THIOL:DISULFIDE INTERCHANGE PROTEIN DSBC"/>
    <property type="match status" value="1"/>
</dbReference>
<dbReference type="EMBL" id="QFNK01000040">
    <property type="protein sequence ID" value="PZO87812.1"/>
    <property type="molecule type" value="Genomic_DNA"/>
</dbReference>